<reference evidence="2 3" key="1">
    <citation type="submission" date="2024-02" db="EMBL/GenBank/DDBJ databases">
        <authorList>
            <person name="Daric V."/>
            <person name="Darras S."/>
        </authorList>
    </citation>
    <scope>NUCLEOTIDE SEQUENCE [LARGE SCALE GENOMIC DNA]</scope>
</reference>
<name>A0ABP0FUB4_CLALP</name>
<dbReference type="Proteomes" id="UP001642483">
    <property type="component" value="Unassembled WGS sequence"/>
</dbReference>
<keyword evidence="1" id="KW-0472">Membrane</keyword>
<protein>
    <recommendedName>
        <fullName evidence="4">H(+)-exporting diphosphatase</fullName>
    </recommendedName>
</protein>
<organism evidence="2 3">
    <name type="scientific">Clavelina lepadiformis</name>
    <name type="common">Light-bulb sea squirt</name>
    <name type="synonym">Ascidia lepadiformis</name>
    <dbReference type="NCBI Taxonomy" id="159417"/>
    <lineage>
        <taxon>Eukaryota</taxon>
        <taxon>Metazoa</taxon>
        <taxon>Chordata</taxon>
        <taxon>Tunicata</taxon>
        <taxon>Ascidiacea</taxon>
        <taxon>Aplousobranchia</taxon>
        <taxon>Clavelinidae</taxon>
        <taxon>Clavelina</taxon>
    </lineage>
</organism>
<comment type="caution">
    <text evidence="2">The sequence shown here is derived from an EMBL/GenBank/DDBJ whole genome shotgun (WGS) entry which is preliminary data.</text>
</comment>
<keyword evidence="1" id="KW-1133">Transmembrane helix</keyword>
<proteinExistence type="predicted"/>
<feature type="transmembrane region" description="Helical" evidence="1">
    <location>
        <begin position="12"/>
        <end position="39"/>
    </location>
</feature>
<evidence type="ECO:0000313" key="3">
    <source>
        <dbReference type="Proteomes" id="UP001642483"/>
    </source>
</evidence>
<accession>A0ABP0FUB4</accession>
<evidence type="ECO:0008006" key="4">
    <source>
        <dbReference type="Google" id="ProtNLM"/>
    </source>
</evidence>
<keyword evidence="3" id="KW-1185">Reference proteome</keyword>
<feature type="transmembrane region" description="Helical" evidence="1">
    <location>
        <begin position="86"/>
        <end position="106"/>
    </location>
</feature>
<keyword evidence="1" id="KW-0812">Transmembrane</keyword>
<dbReference type="EMBL" id="CAWYQH010000079">
    <property type="protein sequence ID" value="CAK8681543.1"/>
    <property type="molecule type" value="Genomic_DNA"/>
</dbReference>
<evidence type="ECO:0000256" key="1">
    <source>
        <dbReference type="SAM" id="Phobius"/>
    </source>
</evidence>
<evidence type="ECO:0000313" key="2">
    <source>
        <dbReference type="EMBL" id="CAK8681543.1"/>
    </source>
</evidence>
<gene>
    <name evidence="2" type="ORF">CVLEPA_LOCUS11770</name>
</gene>
<sequence>MSTLLLKLGSFALEVTGAAAIVASVSLVVLAVGVCYGIYKHGGKTLDRTPEAFQKETDMVSPPHTLSMSICSKAAALSGTVATAGAPAIIIAVGIPAGIAVISFYGRRTNAISINRNSFF</sequence>